<name>E3RYC3_PYRTT</name>
<evidence type="ECO:0000313" key="2">
    <source>
        <dbReference type="Proteomes" id="UP000001067"/>
    </source>
</evidence>
<sequence length="58" mass="6351">MGPPAIPSGPNQLSSALLATHMSWRSLLSSFIQTSSWPTRRVRSIQRFGISSCAHRLA</sequence>
<dbReference type="AlphaFoldDB" id="E3RYC3"/>
<organism evidence="2">
    <name type="scientific">Pyrenophora teres f. teres (strain 0-1)</name>
    <name type="common">Barley net blotch fungus</name>
    <name type="synonym">Drechslera teres f. teres</name>
    <dbReference type="NCBI Taxonomy" id="861557"/>
    <lineage>
        <taxon>Eukaryota</taxon>
        <taxon>Fungi</taxon>
        <taxon>Dikarya</taxon>
        <taxon>Ascomycota</taxon>
        <taxon>Pezizomycotina</taxon>
        <taxon>Dothideomycetes</taxon>
        <taxon>Pleosporomycetidae</taxon>
        <taxon>Pleosporales</taxon>
        <taxon>Pleosporineae</taxon>
        <taxon>Pleosporaceae</taxon>
        <taxon>Pyrenophora</taxon>
    </lineage>
</organism>
<keyword evidence="2" id="KW-1185">Reference proteome</keyword>
<accession>E3RYC3</accession>
<protein>
    <submittedName>
        <fullName evidence="1">Uncharacterized protein</fullName>
    </submittedName>
</protein>
<evidence type="ECO:0000313" key="1">
    <source>
        <dbReference type="EMBL" id="EFQ89276.1"/>
    </source>
</evidence>
<proteinExistence type="predicted"/>
<dbReference type="HOGENOM" id="CLU_2980195_0_0_1"/>
<reference evidence="1 2" key="1">
    <citation type="journal article" date="2010" name="Genome Biol.">
        <title>A first genome assembly of the barley fungal pathogen Pyrenophora teres f. teres.</title>
        <authorList>
            <person name="Ellwood S.R."/>
            <person name="Liu Z."/>
            <person name="Syme R.A."/>
            <person name="Lai Z."/>
            <person name="Hane J.K."/>
            <person name="Keiper F."/>
            <person name="Moffat C.S."/>
            <person name="Oliver R.P."/>
            <person name="Friesen T.L."/>
        </authorList>
    </citation>
    <scope>NUCLEOTIDE SEQUENCE [LARGE SCALE GENOMIC DNA]</scope>
    <source>
        <strain evidence="1 2">0-1</strain>
    </source>
</reference>
<dbReference type="EMBL" id="GL535854">
    <property type="protein sequence ID" value="EFQ89276.1"/>
    <property type="molecule type" value="Genomic_DNA"/>
</dbReference>
<dbReference type="Proteomes" id="UP000001067">
    <property type="component" value="Unassembled WGS sequence"/>
</dbReference>
<gene>
    <name evidence="1" type="ORF">PTT_14522</name>
</gene>
<dbReference type="KEGG" id="pte:PTT_14522"/>